<feature type="compositionally biased region" description="Low complexity" evidence="1">
    <location>
        <begin position="184"/>
        <end position="204"/>
    </location>
</feature>
<proteinExistence type="predicted"/>
<protein>
    <recommendedName>
        <fullName evidence="4">Myotubularin-related protein 14</fullName>
    </recommendedName>
</protein>
<feature type="region of interest" description="Disordered" evidence="1">
    <location>
        <begin position="175"/>
        <end position="215"/>
    </location>
</feature>
<reference evidence="2 3" key="1">
    <citation type="submission" date="2020-11" db="EMBL/GenBank/DDBJ databases">
        <authorList>
            <person name="Wallbank WR R."/>
            <person name="Pardo Diaz C."/>
            <person name="Kozak K."/>
            <person name="Martin S."/>
            <person name="Jiggins C."/>
            <person name="Moest M."/>
            <person name="Warren A I."/>
            <person name="Generalovic N T."/>
            <person name="Byers J.R.P. K."/>
            <person name="Montejo-Kovacevich G."/>
            <person name="Yen C E."/>
        </authorList>
    </citation>
    <scope>NUCLEOTIDE SEQUENCE [LARGE SCALE GENOMIC DNA]</scope>
</reference>
<dbReference type="Gene3D" id="3.90.190.10">
    <property type="entry name" value="Protein tyrosine phosphatase superfamily"/>
    <property type="match status" value="1"/>
</dbReference>
<keyword evidence="3" id="KW-1185">Reference proteome</keyword>
<evidence type="ECO:0008006" key="4">
    <source>
        <dbReference type="Google" id="ProtNLM"/>
    </source>
</evidence>
<evidence type="ECO:0000313" key="3">
    <source>
        <dbReference type="Proteomes" id="UP000594454"/>
    </source>
</evidence>
<evidence type="ECO:0000256" key="1">
    <source>
        <dbReference type="SAM" id="MobiDB-lite"/>
    </source>
</evidence>
<dbReference type="InterPro" id="IPR039802">
    <property type="entry name" value="MTMR14"/>
</dbReference>
<dbReference type="OrthoDB" id="2408718at2759"/>
<dbReference type="InterPro" id="IPR029021">
    <property type="entry name" value="Prot-tyrosine_phosphatase-like"/>
</dbReference>
<dbReference type="GO" id="GO:0004438">
    <property type="term" value="F:phosphatidylinositol-3-phosphate phosphatase activity"/>
    <property type="evidence" value="ECO:0007669"/>
    <property type="project" value="InterPro"/>
</dbReference>
<dbReference type="InParanoid" id="A0A7R8UA84"/>
<dbReference type="FunCoup" id="A0A7R8UA84">
    <property type="interactions" value="127"/>
</dbReference>
<dbReference type="SUPFAM" id="SSF52799">
    <property type="entry name" value="(Phosphotyrosine protein) phosphatases II"/>
    <property type="match status" value="1"/>
</dbReference>
<sequence length="604" mass="68947">MTTNELSETPLGRLLTLFEQNAYSAGGCEKDTTEYEIIEHCSRLLRLDYDVIELPNLHGEHCSQYPARILIPESEKLPLDRELNAPQHTAQETIYEGTTDLSRLLTIIPQAKFARCRKRFPVPVILFRGKYICRSSTVSLNMESSGRRVLEIASQKVGDISDTIRNVCSKLVGGGEKNGNLQKESGNGNSNSEVSTTSSSTYSSRPASEISSDEQPDYEVLDLSVLNNDPVYKYDLDLLKALDIGAIADLMVEMKKVKFWMFVSSSEKADEMNRYAGFEIISIPYPGCEFFKIYREHSYEARQIRFDWDQNFVDAEISIPANRITQSLQFDWRQYKRWDLVEITQNYLKIILKYIQDLNKGILIHCISGWDRTPLFISLVRLSLWADGLIHKSLTAAEITYFTVAYDWYLFGHQLPDRRAKLEEILFFCFDFLKYIETDDYQVVNTTRVRTKTSSSTSSMVIIDADTDVFDDENVSPNASRLDNTAAHKSSTESLSMNRSPQKKSSPVSVPGRRQRNDSTSDWQNVTETGSLEKASLPYEPGTRAYMERANARNNTACRQERLKCVRAYFIKIYANVLDFHGGNNSGLRDLLENFAARIADTFR</sequence>
<accession>A0A7R8UA84</accession>
<name>A0A7R8UA84_HERIL</name>
<dbReference type="PANTHER" id="PTHR13524:SF2">
    <property type="entry name" value="MYOTUBULARIN-RELATED PROTEIN 14"/>
    <property type="match status" value="1"/>
</dbReference>
<dbReference type="PANTHER" id="PTHR13524">
    <property type="entry name" value="MYOTUBULARIN-RELATED"/>
    <property type="match status" value="1"/>
</dbReference>
<dbReference type="EMBL" id="LR899009">
    <property type="protein sequence ID" value="CAD7076801.1"/>
    <property type="molecule type" value="Genomic_DNA"/>
</dbReference>
<dbReference type="PROSITE" id="PS00383">
    <property type="entry name" value="TYR_PHOSPHATASE_1"/>
    <property type="match status" value="1"/>
</dbReference>
<dbReference type="Proteomes" id="UP000594454">
    <property type="component" value="Chromosome 1"/>
</dbReference>
<evidence type="ECO:0000313" key="2">
    <source>
        <dbReference type="EMBL" id="CAD7076801.1"/>
    </source>
</evidence>
<organism evidence="2 3">
    <name type="scientific">Hermetia illucens</name>
    <name type="common">Black soldier fly</name>
    <dbReference type="NCBI Taxonomy" id="343691"/>
    <lineage>
        <taxon>Eukaryota</taxon>
        <taxon>Metazoa</taxon>
        <taxon>Ecdysozoa</taxon>
        <taxon>Arthropoda</taxon>
        <taxon>Hexapoda</taxon>
        <taxon>Insecta</taxon>
        <taxon>Pterygota</taxon>
        <taxon>Neoptera</taxon>
        <taxon>Endopterygota</taxon>
        <taxon>Diptera</taxon>
        <taxon>Brachycera</taxon>
        <taxon>Stratiomyomorpha</taxon>
        <taxon>Stratiomyidae</taxon>
        <taxon>Hermetiinae</taxon>
        <taxon>Hermetia</taxon>
    </lineage>
</organism>
<feature type="region of interest" description="Disordered" evidence="1">
    <location>
        <begin position="474"/>
        <end position="537"/>
    </location>
</feature>
<feature type="compositionally biased region" description="Polar residues" evidence="1">
    <location>
        <begin position="518"/>
        <end position="530"/>
    </location>
</feature>
<dbReference type="InterPro" id="IPR016130">
    <property type="entry name" value="Tyr_Pase_AS"/>
</dbReference>
<dbReference type="AlphaFoldDB" id="A0A7R8UA84"/>
<gene>
    <name evidence="2" type="ORF">HERILL_LOCUS195</name>
</gene>
<feature type="compositionally biased region" description="Polar residues" evidence="1">
    <location>
        <begin position="475"/>
        <end position="499"/>
    </location>
</feature>